<dbReference type="OrthoDB" id="9816506at2"/>
<reference evidence="2 3" key="1">
    <citation type="submission" date="2019-07" db="EMBL/GenBank/DDBJ databases">
        <title>Genomic Encyclopedia of Type Strains, Phase IV (KMG-IV): sequencing the most valuable type-strain genomes for metagenomic binning, comparative biology and taxonomic classification.</title>
        <authorList>
            <person name="Goeker M."/>
        </authorList>
    </citation>
    <scope>NUCLEOTIDE SEQUENCE [LARGE SCALE GENOMIC DNA]</scope>
    <source>
        <strain evidence="2 3">SS015</strain>
    </source>
</reference>
<dbReference type="Pfam" id="PF13304">
    <property type="entry name" value="AAA_21"/>
    <property type="match status" value="1"/>
</dbReference>
<dbReference type="PIRSF" id="PIRSF029347">
    <property type="entry name" value="RecF"/>
    <property type="match status" value="1"/>
</dbReference>
<dbReference type="PANTHER" id="PTHR40396:SF1">
    <property type="entry name" value="ATPASE AAA-TYPE CORE DOMAIN-CONTAINING PROTEIN"/>
    <property type="match status" value="1"/>
</dbReference>
<dbReference type="EMBL" id="VNIB01000005">
    <property type="protein sequence ID" value="TYO98700.1"/>
    <property type="molecule type" value="Genomic_DNA"/>
</dbReference>
<dbReference type="InterPro" id="IPR014555">
    <property type="entry name" value="RecF-like"/>
</dbReference>
<evidence type="ECO:0000313" key="3">
    <source>
        <dbReference type="Proteomes" id="UP000324159"/>
    </source>
</evidence>
<dbReference type="Proteomes" id="UP000324159">
    <property type="component" value="Unassembled WGS sequence"/>
</dbReference>
<keyword evidence="3" id="KW-1185">Reference proteome</keyword>
<dbReference type="PANTHER" id="PTHR40396">
    <property type="entry name" value="ATPASE-LIKE PROTEIN"/>
    <property type="match status" value="1"/>
</dbReference>
<dbReference type="AlphaFoldDB" id="A0A5D3WKR5"/>
<dbReference type="Gene3D" id="3.40.50.300">
    <property type="entry name" value="P-loop containing nucleotide triphosphate hydrolases"/>
    <property type="match status" value="2"/>
</dbReference>
<evidence type="ECO:0000259" key="1">
    <source>
        <dbReference type="Pfam" id="PF13304"/>
    </source>
</evidence>
<protein>
    <submittedName>
        <fullName evidence="2">Putative ATPase</fullName>
    </submittedName>
</protein>
<dbReference type="GO" id="GO:0016887">
    <property type="term" value="F:ATP hydrolysis activity"/>
    <property type="evidence" value="ECO:0007669"/>
    <property type="project" value="InterPro"/>
</dbReference>
<dbReference type="InterPro" id="IPR027417">
    <property type="entry name" value="P-loop_NTPase"/>
</dbReference>
<evidence type="ECO:0000313" key="2">
    <source>
        <dbReference type="EMBL" id="TYO98700.1"/>
    </source>
</evidence>
<dbReference type="SUPFAM" id="SSF52540">
    <property type="entry name" value="P-loop containing nucleoside triphosphate hydrolases"/>
    <property type="match status" value="1"/>
</dbReference>
<comment type="caution">
    <text evidence="2">The sequence shown here is derived from an EMBL/GenBank/DDBJ whole genome shotgun (WGS) entry which is preliminary data.</text>
</comment>
<gene>
    <name evidence="2" type="ORF">EDC39_10562</name>
</gene>
<dbReference type="GO" id="GO:0005524">
    <property type="term" value="F:ATP binding"/>
    <property type="evidence" value="ECO:0007669"/>
    <property type="project" value="InterPro"/>
</dbReference>
<proteinExistence type="predicted"/>
<dbReference type="InterPro" id="IPR003959">
    <property type="entry name" value="ATPase_AAA_core"/>
</dbReference>
<sequence>MKQASHDGGRVRIEYLKVQNFRALRSVEFKDLTPLTVLLGPNGSGKSTVFDVFAFLAECFELGLRRAWDKRGRAKELKTRGGDGPLVVEIKCRESGYPLITYHLAVDERDGRPIVVEEWLQWRRGQRGKPFRFLDYREGQGQAVSGELPDEKDKRIETPLKSPDLLAVNALGQFAEHPRVAALRDFITGWYVSYLSADSARGQPEAGPQERLSKSGDNLANVIQYLADQHPQHLERIFEVLRRRVPRIERVLAETMPDGRLLLQIKDAPFDNPVLARFASDGTLKMLAYLVLLHDPAPPPFIGVEEPENFLHPRLLPELAEECRAATARTQLLVTTHSPFFLNALRPEEVRVLWRDENGYTQTRRAADLPGVTEFVSEGALLGHLWMEGQLGVGDPLVNEGAPTRPLKGAGSK</sequence>
<feature type="domain" description="ATPase AAA-type core" evidence="1">
    <location>
        <begin position="35"/>
        <end position="343"/>
    </location>
</feature>
<dbReference type="RefSeq" id="WP_148895642.1">
    <property type="nucleotide sequence ID" value="NZ_VNIB01000005.1"/>
</dbReference>
<organism evidence="2 3">
    <name type="scientific">Geothermobacter ehrlichii</name>
    <dbReference type="NCBI Taxonomy" id="213224"/>
    <lineage>
        <taxon>Bacteria</taxon>
        <taxon>Pseudomonadati</taxon>
        <taxon>Thermodesulfobacteriota</taxon>
        <taxon>Desulfuromonadia</taxon>
        <taxon>Desulfuromonadales</taxon>
        <taxon>Geothermobacteraceae</taxon>
        <taxon>Geothermobacter</taxon>
    </lineage>
</organism>
<name>A0A5D3WKR5_9BACT</name>
<accession>A0A5D3WKR5</accession>